<dbReference type="Gene3D" id="3.10.450.50">
    <property type="match status" value="1"/>
</dbReference>
<name>F5J288_9BACT</name>
<evidence type="ECO:0000313" key="2">
    <source>
        <dbReference type="EMBL" id="EGK00208.1"/>
    </source>
</evidence>
<proteinExistence type="predicted"/>
<dbReference type="InterPro" id="IPR037401">
    <property type="entry name" value="SnoaL-like"/>
</dbReference>
<dbReference type="STRING" id="742766.HMPREF9455_03347"/>
<keyword evidence="3" id="KW-1185">Reference proteome</keyword>
<dbReference type="Pfam" id="PF13577">
    <property type="entry name" value="SnoaL_4"/>
    <property type="match status" value="1"/>
</dbReference>
<dbReference type="Proteomes" id="UP000004913">
    <property type="component" value="Unassembled WGS sequence"/>
</dbReference>
<comment type="caution">
    <text evidence="2">The sequence shown here is derived from an EMBL/GenBank/DDBJ whole genome shotgun (WGS) entry which is preliminary data.</text>
</comment>
<dbReference type="AlphaFoldDB" id="F5J288"/>
<reference evidence="2 3" key="1">
    <citation type="submission" date="2011-04" db="EMBL/GenBank/DDBJ databases">
        <title>The Genome Sequence of Dysgonomonas gadei ATCC BAA-286.</title>
        <authorList>
            <consortium name="The Broad Institute Genome Sequencing Platform"/>
            <person name="Earl A."/>
            <person name="Ward D."/>
            <person name="Feldgarden M."/>
            <person name="Gevers D."/>
            <person name="Pudlo N."/>
            <person name="Martens E."/>
            <person name="Allen-Vercoe E."/>
            <person name="Young S.K."/>
            <person name="Zeng Q."/>
            <person name="Gargeya S."/>
            <person name="Fitzgerald M."/>
            <person name="Haas B."/>
            <person name="Abouelleil A."/>
            <person name="Alvarado L."/>
            <person name="Arachchi H.M."/>
            <person name="Berlin A."/>
            <person name="Brown A."/>
            <person name="Chapman S.B."/>
            <person name="Chen Z."/>
            <person name="Dunbar C."/>
            <person name="Freedman E."/>
            <person name="Gearin G."/>
            <person name="Gellesch M."/>
            <person name="Goldberg J."/>
            <person name="Griggs A."/>
            <person name="Gujja S."/>
            <person name="Heiman D."/>
            <person name="Howarth C."/>
            <person name="Larson L."/>
            <person name="Lui A."/>
            <person name="MacDonald P.J.P."/>
            <person name="Mehta T."/>
            <person name="Montmayeur A."/>
            <person name="Murphy C."/>
            <person name="Neiman D."/>
            <person name="Pearson M."/>
            <person name="Priest M."/>
            <person name="Roberts A."/>
            <person name="Saif S."/>
            <person name="Shea T."/>
            <person name="Shenoy N."/>
            <person name="Sisk P."/>
            <person name="Stolte C."/>
            <person name="Sykes S."/>
            <person name="Yandava C."/>
            <person name="Wortman J."/>
            <person name="Nusbaum C."/>
            <person name="Birren B."/>
        </authorList>
    </citation>
    <scope>NUCLEOTIDE SEQUENCE [LARGE SCALE GENOMIC DNA]</scope>
    <source>
        <strain evidence="2 3">ATCC BAA-286</strain>
    </source>
</reference>
<dbReference type="HOGENOM" id="CLU_106738_5_2_10"/>
<dbReference type="eggNOG" id="COG5517">
    <property type="taxonomic scope" value="Bacteria"/>
</dbReference>
<evidence type="ECO:0000259" key="1">
    <source>
        <dbReference type="Pfam" id="PF13577"/>
    </source>
</evidence>
<accession>F5J288</accession>
<evidence type="ECO:0000313" key="3">
    <source>
        <dbReference type="Proteomes" id="UP000004913"/>
    </source>
</evidence>
<dbReference type="EMBL" id="ADLV01000039">
    <property type="protein sequence ID" value="EGK00208.1"/>
    <property type="molecule type" value="Genomic_DNA"/>
</dbReference>
<gene>
    <name evidence="2" type="ORF">HMPREF9455_03347</name>
</gene>
<feature type="domain" description="SnoaL-like" evidence="1">
    <location>
        <begin position="12"/>
        <end position="136"/>
    </location>
</feature>
<organism evidence="2 3">
    <name type="scientific">Dysgonomonas gadei ATCC BAA-286</name>
    <dbReference type="NCBI Taxonomy" id="742766"/>
    <lineage>
        <taxon>Bacteria</taxon>
        <taxon>Pseudomonadati</taxon>
        <taxon>Bacteroidota</taxon>
        <taxon>Bacteroidia</taxon>
        <taxon>Bacteroidales</taxon>
        <taxon>Dysgonomonadaceae</taxon>
        <taxon>Dysgonomonas</taxon>
    </lineage>
</organism>
<dbReference type="InterPro" id="IPR032710">
    <property type="entry name" value="NTF2-like_dom_sf"/>
</dbReference>
<dbReference type="RefSeq" id="WP_006800880.1">
    <property type="nucleotide sequence ID" value="NZ_GL891988.1"/>
</dbReference>
<sequence>MDKTIIFNDYIVIQNTMAAYCRDIDTKQWESLKEIVDADAKIIFRDIDGQITNSYNRLSDLVASCVNTIQNAVTIHHLHNLEIIDIDKHKAEVVWAMEDRWYMDKNVSNEFEFFHGYGYYHVKFHYRSEKWLINSLELQRLKLEIE</sequence>
<protein>
    <recommendedName>
        <fullName evidence="1">SnoaL-like domain-containing protein</fullName>
    </recommendedName>
</protein>
<dbReference type="OrthoDB" id="4941530at2"/>
<dbReference type="SUPFAM" id="SSF54427">
    <property type="entry name" value="NTF2-like"/>
    <property type="match status" value="1"/>
</dbReference>